<evidence type="ECO:0000313" key="4">
    <source>
        <dbReference type="Proteomes" id="UP000886824"/>
    </source>
</evidence>
<evidence type="ECO:0000256" key="1">
    <source>
        <dbReference type="SAM" id="MobiDB-lite"/>
    </source>
</evidence>
<dbReference type="Proteomes" id="UP000886824">
    <property type="component" value="Unassembled WGS sequence"/>
</dbReference>
<evidence type="ECO:0000313" key="3">
    <source>
        <dbReference type="EMBL" id="HIY72536.1"/>
    </source>
</evidence>
<dbReference type="PROSITE" id="PS51257">
    <property type="entry name" value="PROKAR_LIPOPROTEIN"/>
    <property type="match status" value="1"/>
</dbReference>
<evidence type="ECO:0000256" key="2">
    <source>
        <dbReference type="SAM" id="SignalP"/>
    </source>
</evidence>
<dbReference type="EMBL" id="DXCX01000014">
    <property type="protein sequence ID" value="HIY72536.1"/>
    <property type="molecule type" value="Genomic_DNA"/>
</dbReference>
<feature type="chain" id="PRO_5038581914" description="DUF5666 domain-containing protein" evidence="2">
    <location>
        <begin position="24"/>
        <end position="130"/>
    </location>
</feature>
<feature type="region of interest" description="Disordered" evidence="1">
    <location>
        <begin position="24"/>
        <end position="63"/>
    </location>
</feature>
<dbReference type="AlphaFoldDB" id="A0A9D2CC67"/>
<name>A0A9D2CC67_9FIRM</name>
<feature type="signal peptide" evidence="2">
    <location>
        <begin position="1"/>
        <end position="23"/>
    </location>
</feature>
<comment type="caution">
    <text evidence="3">The sequence shown here is derived from an EMBL/GenBank/DDBJ whole genome shotgun (WGS) entry which is preliminary data.</text>
</comment>
<proteinExistence type="predicted"/>
<reference evidence="3" key="2">
    <citation type="submission" date="2021-04" db="EMBL/GenBank/DDBJ databases">
        <authorList>
            <person name="Gilroy R."/>
        </authorList>
    </citation>
    <scope>NUCLEOTIDE SEQUENCE</scope>
    <source>
        <strain evidence="3">CHK33-7979</strain>
    </source>
</reference>
<feature type="compositionally biased region" description="Low complexity" evidence="1">
    <location>
        <begin position="34"/>
        <end position="49"/>
    </location>
</feature>
<sequence>MRRTTPVLLLLAMMLGLSACGNAAKNTPAPTTPAPVETTTPVEESTAPADETAVPAETGKPNEEEHAISGIINRMDDYLVLLANDEYQVFDLGQGVSTDGLEEGDEVTVVYTGTLGDEKTPPVAIEIDKS</sequence>
<reference evidence="3" key="1">
    <citation type="journal article" date="2021" name="PeerJ">
        <title>Extensive microbial diversity within the chicken gut microbiome revealed by metagenomics and culture.</title>
        <authorList>
            <person name="Gilroy R."/>
            <person name="Ravi A."/>
            <person name="Getino M."/>
            <person name="Pursley I."/>
            <person name="Horton D.L."/>
            <person name="Alikhan N.F."/>
            <person name="Baker D."/>
            <person name="Gharbi K."/>
            <person name="Hall N."/>
            <person name="Watson M."/>
            <person name="Adriaenssens E.M."/>
            <person name="Foster-Nyarko E."/>
            <person name="Jarju S."/>
            <person name="Secka A."/>
            <person name="Antonio M."/>
            <person name="Oren A."/>
            <person name="Chaudhuri R.R."/>
            <person name="La Ragione R."/>
            <person name="Hildebrand F."/>
            <person name="Pallen M.J."/>
        </authorList>
    </citation>
    <scope>NUCLEOTIDE SEQUENCE</scope>
    <source>
        <strain evidence="3">CHK33-7979</strain>
    </source>
</reference>
<evidence type="ECO:0008006" key="5">
    <source>
        <dbReference type="Google" id="ProtNLM"/>
    </source>
</evidence>
<organism evidence="3 4">
    <name type="scientific">Candidatus Intestinimonas merdavium</name>
    <dbReference type="NCBI Taxonomy" id="2838622"/>
    <lineage>
        <taxon>Bacteria</taxon>
        <taxon>Bacillati</taxon>
        <taxon>Bacillota</taxon>
        <taxon>Clostridia</taxon>
        <taxon>Eubacteriales</taxon>
        <taxon>Intestinimonas</taxon>
    </lineage>
</organism>
<gene>
    <name evidence="3" type="ORF">H9826_00990</name>
</gene>
<accession>A0A9D2CC67</accession>
<protein>
    <recommendedName>
        <fullName evidence="5">DUF5666 domain-containing protein</fullName>
    </recommendedName>
</protein>
<keyword evidence="2" id="KW-0732">Signal</keyword>